<evidence type="ECO:0000259" key="7">
    <source>
        <dbReference type="PROSITE" id="PS51842"/>
    </source>
</evidence>
<dbReference type="PRINTS" id="PR01276">
    <property type="entry name" value="TYPE2KERATIN"/>
</dbReference>
<feature type="domain" description="IF rod" evidence="7">
    <location>
        <begin position="78"/>
        <end position="357"/>
    </location>
</feature>
<dbReference type="GO" id="GO:0045095">
    <property type="term" value="C:keratin filament"/>
    <property type="evidence" value="ECO:0007669"/>
    <property type="project" value="InterPro"/>
</dbReference>
<accession>A0A9N7U3W0</accession>
<dbReference type="PANTHER" id="PTHR45616">
    <property type="entry name" value="GATA-TYPE DOMAIN-CONTAINING PROTEIN"/>
    <property type="match status" value="1"/>
</dbReference>
<evidence type="ECO:0000313" key="9">
    <source>
        <dbReference type="Proteomes" id="UP001153269"/>
    </source>
</evidence>
<comment type="caution">
    <text evidence="8">The sequence shown here is derived from an EMBL/GenBank/DDBJ whole genome shotgun (WGS) entry which is preliminary data.</text>
</comment>
<keyword evidence="9" id="KW-1185">Reference proteome</keyword>
<dbReference type="PANTHER" id="PTHR45616:SF21">
    <property type="entry name" value="KERATIN, TYPE II CYTOSKELETAL 7"/>
    <property type="match status" value="1"/>
</dbReference>
<sequence>MPRRWTSSSCHGEGLESSMRVQTKHPPETERSAQKPHHEMSTGTDQRAPITAVTVNRSLLAPLNLEIDPTIQVVRTQEKEQIKTLNNRFVSFIDKVRFLEQQNKMLETKWQMLQKQTTASSNIEPMLRSFISSLERQLEGVSNEKLRLDMDNLVMHKSVDDYKTRYEEEINKRNDAENEFVMIKKDVDSSYMSQVDLSDRLSSIQDEHVFLRALYDTELSELQESLRTTSVVVQMDNSRGLNMDQIVADVRAQYEEMAARSREEAESWYKNKFDQMTAESDKYNNEKQSSKGEISGLTRMISRLQNEIQNVKAQCVNLEGQISEAEQRGEDAVLDAKARIRTWSWLCRGPNRTWLAS</sequence>
<dbReference type="SMART" id="SM01391">
    <property type="entry name" value="Filament"/>
    <property type="match status" value="1"/>
</dbReference>
<comment type="similarity">
    <text evidence="4">Belongs to the intermediate filament family.</text>
</comment>
<dbReference type="SUPFAM" id="SSF64593">
    <property type="entry name" value="Intermediate filament protein, coiled coil region"/>
    <property type="match status" value="1"/>
</dbReference>
<evidence type="ECO:0000256" key="1">
    <source>
        <dbReference type="ARBA" id="ARBA00022744"/>
    </source>
</evidence>
<evidence type="ECO:0000313" key="8">
    <source>
        <dbReference type="EMBL" id="CAB1424208.1"/>
    </source>
</evidence>
<reference evidence="8" key="1">
    <citation type="submission" date="2020-03" db="EMBL/GenBank/DDBJ databases">
        <authorList>
            <person name="Weist P."/>
        </authorList>
    </citation>
    <scope>NUCLEOTIDE SEQUENCE</scope>
</reference>
<dbReference type="FunFam" id="1.20.5.1160:FF:000001">
    <property type="entry name" value="Keratin type II"/>
    <property type="match status" value="1"/>
</dbReference>
<dbReference type="Proteomes" id="UP001153269">
    <property type="component" value="Unassembled WGS sequence"/>
</dbReference>
<keyword evidence="2" id="KW-0403">Intermediate filament</keyword>
<dbReference type="Gene3D" id="1.20.5.1160">
    <property type="entry name" value="Vasodilator-stimulated phosphoprotein"/>
    <property type="match status" value="1"/>
</dbReference>
<dbReference type="Pfam" id="PF16208">
    <property type="entry name" value="Keratin_2_head"/>
    <property type="match status" value="1"/>
</dbReference>
<gene>
    <name evidence="8" type="ORF">PLEPLA_LOCUS12129</name>
</gene>
<keyword evidence="3 5" id="KW-0175">Coiled coil</keyword>
<dbReference type="GO" id="GO:0005615">
    <property type="term" value="C:extracellular space"/>
    <property type="evidence" value="ECO:0007669"/>
    <property type="project" value="TreeGrafter"/>
</dbReference>
<organism evidence="8 9">
    <name type="scientific">Pleuronectes platessa</name>
    <name type="common">European plaice</name>
    <dbReference type="NCBI Taxonomy" id="8262"/>
    <lineage>
        <taxon>Eukaryota</taxon>
        <taxon>Metazoa</taxon>
        <taxon>Chordata</taxon>
        <taxon>Craniata</taxon>
        <taxon>Vertebrata</taxon>
        <taxon>Euteleostomi</taxon>
        <taxon>Actinopterygii</taxon>
        <taxon>Neopterygii</taxon>
        <taxon>Teleostei</taxon>
        <taxon>Neoteleostei</taxon>
        <taxon>Acanthomorphata</taxon>
        <taxon>Carangaria</taxon>
        <taxon>Pleuronectiformes</taxon>
        <taxon>Pleuronectoidei</taxon>
        <taxon>Pleuronectidae</taxon>
        <taxon>Pleuronectes</taxon>
    </lineage>
</organism>
<dbReference type="GO" id="GO:0045109">
    <property type="term" value="P:intermediate filament organization"/>
    <property type="evidence" value="ECO:0007669"/>
    <property type="project" value="TreeGrafter"/>
</dbReference>
<dbReference type="Pfam" id="PF00038">
    <property type="entry name" value="Filament"/>
    <property type="match status" value="1"/>
</dbReference>
<dbReference type="InterPro" id="IPR039008">
    <property type="entry name" value="IF_rod_dom"/>
</dbReference>
<dbReference type="PROSITE" id="PS51842">
    <property type="entry name" value="IF_ROD_2"/>
    <property type="match status" value="1"/>
</dbReference>
<protein>
    <recommendedName>
        <fullName evidence="7">IF rod domain-containing protein</fullName>
    </recommendedName>
</protein>
<feature type="compositionally biased region" description="Basic and acidic residues" evidence="6">
    <location>
        <begin position="25"/>
        <end position="40"/>
    </location>
</feature>
<evidence type="ECO:0000256" key="4">
    <source>
        <dbReference type="ARBA" id="ARBA00061646"/>
    </source>
</evidence>
<dbReference type="InterPro" id="IPR032444">
    <property type="entry name" value="Keratin_2_head"/>
</dbReference>
<name>A0A9N7U3W0_PLEPL</name>
<dbReference type="AlphaFoldDB" id="A0A9N7U3W0"/>
<feature type="coiled-coil region" evidence="5">
    <location>
        <begin position="287"/>
        <end position="328"/>
    </location>
</feature>
<dbReference type="FunFam" id="1.20.5.500:FF:000001">
    <property type="entry name" value="Type II keratin 23"/>
    <property type="match status" value="1"/>
</dbReference>
<feature type="region of interest" description="Disordered" evidence="6">
    <location>
        <begin position="1"/>
        <end position="49"/>
    </location>
</feature>
<dbReference type="GO" id="GO:0030280">
    <property type="term" value="F:structural constituent of skin epidermis"/>
    <property type="evidence" value="ECO:0007669"/>
    <property type="project" value="TreeGrafter"/>
</dbReference>
<evidence type="ECO:0000256" key="6">
    <source>
        <dbReference type="SAM" id="MobiDB-lite"/>
    </source>
</evidence>
<evidence type="ECO:0000256" key="2">
    <source>
        <dbReference type="ARBA" id="ARBA00022754"/>
    </source>
</evidence>
<dbReference type="GO" id="GO:0031424">
    <property type="term" value="P:keratinization"/>
    <property type="evidence" value="ECO:0007669"/>
    <property type="project" value="TreeGrafter"/>
</dbReference>
<dbReference type="EMBL" id="CADEAL010000713">
    <property type="protein sequence ID" value="CAB1424208.1"/>
    <property type="molecule type" value="Genomic_DNA"/>
</dbReference>
<feature type="coiled-coil region" evidence="5">
    <location>
        <begin position="96"/>
        <end position="186"/>
    </location>
</feature>
<evidence type="ECO:0000256" key="5">
    <source>
        <dbReference type="SAM" id="Coils"/>
    </source>
</evidence>
<dbReference type="Gene3D" id="1.20.5.500">
    <property type="entry name" value="Single helix bin"/>
    <property type="match status" value="1"/>
</dbReference>
<feature type="compositionally biased region" description="Polar residues" evidence="6">
    <location>
        <begin position="1"/>
        <end position="10"/>
    </location>
</feature>
<evidence type="ECO:0000256" key="3">
    <source>
        <dbReference type="ARBA" id="ARBA00023054"/>
    </source>
</evidence>
<proteinExistence type="inferred from homology"/>
<dbReference type="InterPro" id="IPR003054">
    <property type="entry name" value="Keratin_II"/>
</dbReference>
<keyword evidence="1" id="KW-0416">Keratin</keyword>